<proteinExistence type="inferred from homology"/>
<comment type="similarity">
    <text evidence="4">Belongs to the protein N5-glutamine methyltransferase family. PrmC subfamily.</text>
</comment>
<dbReference type="PROSITE" id="PS00092">
    <property type="entry name" value="N6_MTASE"/>
    <property type="match status" value="1"/>
</dbReference>
<dbReference type="InterPro" id="IPR050320">
    <property type="entry name" value="N5-glutamine_MTase"/>
</dbReference>
<comment type="caution">
    <text evidence="7">The sequence shown here is derived from an EMBL/GenBank/DDBJ whole genome shotgun (WGS) entry which is preliminary data.</text>
</comment>
<evidence type="ECO:0000256" key="3">
    <source>
        <dbReference type="ARBA" id="ARBA00022691"/>
    </source>
</evidence>
<dbReference type="InterPro" id="IPR029063">
    <property type="entry name" value="SAM-dependent_MTases_sf"/>
</dbReference>
<dbReference type="Gene3D" id="1.10.8.10">
    <property type="entry name" value="DNA helicase RuvA subunit, C-terminal domain"/>
    <property type="match status" value="1"/>
</dbReference>
<dbReference type="GO" id="GO:0032259">
    <property type="term" value="P:methylation"/>
    <property type="evidence" value="ECO:0007669"/>
    <property type="project" value="UniProtKB-KW"/>
</dbReference>
<dbReference type="InterPro" id="IPR002052">
    <property type="entry name" value="DNA_methylase_N6_adenine_CS"/>
</dbReference>
<dbReference type="CDD" id="cd02440">
    <property type="entry name" value="AdoMet_MTases"/>
    <property type="match status" value="1"/>
</dbReference>
<dbReference type="OrthoDB" id="9800643at2"/>
<dbReference type="PANTHER" id="PTHR18895:SF74">
    <property type="entry name" value="MTRF1L RELEASE FACTOR GLUTAMINE METHYLTRANSFERASE"/>
    <property type="match status" value="1"/>
</dbReference>
<evidence type="ECO:0000256" key="2">
    <source>
        <dbReference type="ARBA" id="ARBA00022679"/>
    </source>
</evidence>
<dbReference type="InterPro" id="IPR019874">
    <property type="entry name" value="RF_methyltr_PrmC"/>
</dbReference>
<dbReference type="EMBL" id="WTYV01000001">
    <property type="protein sequence ID" value="MXO70869.1"/>
    <property type="molecule type" value="Genomic_DNA"/>
</dbReference>
<feature type="binding site" evidence="4">
    <location>
        <position position="137"/>
    </location>
    <ligand>
        <name>S-adenosyl-L-methionine</name>
        <dbReference type="ChEBI" id="CHEBI:59789"/>
    </ligand>
</feature>
<sequence>MTIAAALRAAAARLAATSDTARLDAEVLMAHALGVSRSDLLLRHMDAQEPAMFAALVERRAGHEPVAYIVGNQEFYGRPFRVTPATLIPRADSESVVETALAAYPSPQHVLDCGTGTGALLLTVLAECPAATGMGIDCSPGALAVARGNAAALGLAGRARLVEADWNQPGWAAGLGHFDLILANPPYVEADAPLDPAVRDHEPAGALFAGPEGLDDYRVLIPQLPALLAPDGIAVLEIGHTQGPAVSAIAAVAGFSSEVRPDLAGRPRAVVLRHSTD</sequence>
<keyword evidence="2 4" id="KW-0808">Transferase</keyword>
<dbReference type="InterPro" id="IPR040758">
    <property type="entry name" value="PrmC_N"/>
</dbReference>
<feature type="binding site" evidence="4">
    <location>
        <position position="166"/>
    </location>
    <ligand>
        <name>S-adenosyl-L-methionine</name>
        <dbReference type="ChEBI" id="CHEBI:59789"/>
    </ligand>
</feature>
<keyword evidence="8" id="KW-1185">Reference proteome</keyword>
<feature type="domain" description="Release factor glutamine methyltransferase N-terminal" evidence="6">
    <location>
        <begin position="6"/>
        <end position="71"/>
    </location>
</feature>
<evidence type="ECO:0000313" key="8">
    <source>
        <dbReference type="Proteomes" id="UP000466966"/>
    </source>
</evidence>
<dbReference type="SUPFAM" id="SSF53335">
    <property type="entry name" value="S-adenosyl-L-methionine-dependent methyltransferases"/>
    <property type="match status" value="1"/>
</dbReference>
<dbReference type="Pfam" id="PF13649">
    <property type="entry name" value="Methyltransf_25"/>
    <property type="match status" value="1"/>
</dbReference>
<dbReference type="GO" id="GO:0102559">
    <property type="term" value="F:peptide chain release factor N(5)-glutamine methyltransferase activity"/>
    <property type="evidence" value="ECO:0007669"/>
    <property type="project" value="UniProtKB-EC"/>
</dbReference>
<feature type="binding site" evidence="4">
    <location>
        <position position="184"/>
    </location>
    <ligand>
        <name>S-adenosyl-L-methionine</name>
        <dbReference type="ChEBI" id="CHEBI:59789"/>
    </ligand>
</feature>
<dbReference type="Pfam" id="PF17827">
    <property type="entry name" value="PrmC_N"/>
    <property type="match status" value="1"/>
</dbReference>
<dbReference type="NCBIfam" id="TIGR00536">
    <property type="entry name" value="hemK_fam"/>
    <property type="match status" value="1"/>
</dbReference>
<evidence type="ECO:0000256" key="1">
    <source>
        <dbReference type="ARBA" id="ARBA00022603"/>
    </source>
</evidence>
<dbReference type="RefSeq" id="WP_160770732.1">
    <property type="nucleotide sequence ID" value="NZ_WTYV01000001.1"/>
</dbReference>
<dbReference type="NCBIfam" id="TIGR03534">
    <property type="entry name" value="RF_mod_PrmC"/>
    <property type="match status" value="1"/>
</dbReference>
<evidence type="ECO:0000259" key="5">
    <source>
        <dbReference type="Pfam" id="PF13649"/>
    </source>
</evidence>
<gene>
    <name evidence="4 7" type="primary">prmC</name>
    <name evidence="7" type="ORF">GRI99_04370</name>
</gene>
<dbReference type="HAMAP" id="MF_02126">
    <property type="entry name" value="RF_methyltr_PrmC"/>
    <property type="match status" value="1"/>
</dbReference>
<feature type="binding site" evidence="4">
    <location>
        <begin position="184"/>
        <end position="187"/>
    </location>
    <ligand>
        <name>substrate</name>
    </ligand>
</feature>
<dbReference type="AlphaFoldDB" id="A0A844YTJ2"/>
<dbReference type="Gene3D" id="3.40.50.150">
    <property type="entry name" value="Vaccinia Virus protein VP39"/>
    <property type="match status" value="1"/>
</dbReference>
<name>A0A844YTJ2_9SPHN</name>
<dbReference type="EC" id="2.1.1.297" evidence="4"/>
<dbReference type="PANTHER" id="PTHR18895">
    <property type="entry name" value="HEMK METHYLTRANSFERASE"/>
    <property type="match status" value="1"/>
</dbReference>
<organism evidence="7 8">
    <name type="scientific">Alteraurantiacibacter buctensis</name>
    <dbReference type="NCBI Taxonomy" id="1503981"/>
    <lineage>
        <taxon>Bacteria</taxon>
        <taxon>Pseudomonadati</taxon>
        <taxon>Pseudomonadota</taxon>
        <taxon>Alphaproteobacteria</taxon>
        <taxon>Sphingomonadales</taxon>
        <taxon>Erythrobacteraceae</taxon>
        <taxon>Alteraurantiacibacter</taxon>
    </lineage>
</organism>
<dbReference type="InterPro" id="IPR004556">
    <property type="entry name" value="HemK-like"/>
</dbReference>
<evidence type="ECO:0000256" key="4">
    <source>
        <dbReference type="HAMAP-Rule" id="MF_02126"/>
    </source>
</evidence>
<dbReference type="InterPro" id="IPR041698">
    <property type="entry name" value="Methyltransf_25"/>
</dbReference>
<accession>A0A844YTJ2</accession>
<feature type="binding site" evidence="4">
    <location>
        <begin position="114"/>
        <end position="118"/>
    </location>
    <ligand>
        <name>S-adenosyl-L-methionine</name>
        <dbReference type="ChEBI" id="CHEBI:59789"/>
    </ligand>
</feature>
<comment type="function">
    <text evidence="4">Methylates the class 1 translation termination release factors RF1/PrfA and RF2/PrfB on the glutamine residue of the universally conserved GGQ motif.</text>
</comment>
<evidence type="ECO:0000313" key="7">
    <source>
        <dbReference type="EMBL" id="MXO70869.1"/>
    </source>
</evidence>
<evidence type="ECO:0000259" key="6">
    <source>
        <dbReference type="Pfam" id="PF17827"/>
    </source>
</evidence>
<comment type="catalytic activity">
    <reaction evidence="4">
        <text>L-glutaminyl-[peptide chain release factor] + S-adenosyl-L-methionine = N(5)-methyl-L-glutaminyl-[peptide chain release factor] + S-adenosyl-L-homocysteine + H(+)</text>
        <dbReference type="Rhea" id="RHEA:42896"/>
        <dbReference type="Rhea" id="RHEA-COMP:10271"/>
        <dbReference type="Rhea" id="RHEA-COMP:10272"/>
        <dbReference type="ChEBI" id="CHEBI:15378"/>
        <dbReference type="ChEBI" id="CHEBI:30011"/>
        <dbReference type="ChEBI" id="CHEBI:57856"/>
        <dbReference type="ChEBI" id="CHEBI:59789"/>
        <dbReference type="ChEBI" id="CHEBI:61891"/>
        <dbReference type="EC" id="2.1.1.297"/>
    </reaction>
</comment>
<dbReference type="GO" id="GO:0003676">
    <property type="term" value="F:nucleic acid binding"/>
    <property type="evidence" value="ECO:0007669"/>
    <property type="project" value="InterPro"/>
</dbReference>
<dbReference type="Proteomes" id="UP000466966">
    <property type="component" value="Unassembled WGS sequence"/>
</dbReference>
<keyword evidence="1 4" id="KW-0489">Methyltransferase</keyword>
<keyword evidence="3 4" id="KW-0949">S-adenosyl-L-methionine</keyword>
<protein>
    <recommendedName>
        <fullName evidence="4">Release factor glutamine methyltransferase</fullName>
        <shortName evidence="4">RF MTase</shortName>
        <ecNumber evidence="4">2.1.1.297</ecNumber>
    </recommendedName>
    <alternativeName>
        <fullName evidence="4">N5-glutamine methyltransferase PrmC</fullName>
    </alternativeName>
    <alternativeName>
        <fullName evidence="4">Protein-(glutamine-N5) MTase PrmC</fullName>
    </alternativeName>
    <alternativeName>
        <fullName evidence="4">Protein-glutamine N-methyltransferase PrmC</fullName>
    </alternativeName>
</protein>
<feature type="domain" description="Methyltransferase" evidence="5">
    <location>
        <begin position="110"/>
        <end position="184"/>
    </location>
</feature>
<reference evidence="7 8" key="1">
    <citation type="submission" date="2019-12" db="EMBL/GenBank/DDBJ databases">
        <title>Genomic-based taxomic classification of the family Erythrobacteraceae.</title>
        <authorList>
            <person name="Xu L."/>
        </authorList>
    </citation>
    <scope>NUCLEOTIDE SEQUENCE [LARGE SCALE GENOMIC DNA]</scope>
    <source>
        <strain evidence="7 8">M0322</strain>
    </source>
</reference>